<feature type="domain" description="AMP-dependent synthetase/ligase" evidence="3">
    <location>
        <begin position="23"/>
        <end position="384"/>
    </location>
</feature>
<dbReference type="CDD" id="cd17631">
    <property type="entry name" value="FACL_FadD13-like"/>
    <property type="match status" value="1"/>
</dbReference>
<evidence type="ECO:0000259" key="4">
    <source>
        <dbReference type="Pfam" id="PF13193"/>
    </source>
</evidence>
<proteinExistence type="inferred from homology"/>
<evidence type="ECO:0000256" key="2">
    <source>
        <dbReference type="ARBA" id="ARBA00022598"/>
    </source>
</evidence>
<dbReference type="InterPro" id="IPR000873">
    <property type="entry name" value="AMP-dep_synth/lig_dom"/>
</dbReference>
<name>A0A6I3IYM2_9ACTN</name>
<dbReference type="InterPro" id="IPR020845">
    <property type="entry name" value="AMP-binding_CS"/>
</dbReference>
<gene>
    <name evidence="5" type="ORF">GGQ22_01615</name>
</gene>
<dbReference type="RefSeq" id="WP_154613567.1">
    <property type="nucleotide sequence ID" value="NZ_CP053660.1"/>
</dbReference>
<dbReference type="PROSITE" id="PS00455">
    <property type="entry name" value="AMP_BINDING"/>
    <property type="match status" value="1"/>
</dbReference>
<dbReference type="Pfam" id="PF00501">
    <property type="entry name" value="AMP-binding"/>
    <property type="match status" value="1"/>
</dbReference>
<evidence type="ECO:0000256" key="1">
    <source>
        <dbReference type="ARBA" id="ARBA00006432"/>
    </source>
</evidence>
<evidence type="ECO:0000259" key="3">
    <source>
        <dbReference type="Pfam" id="PF00501"/>
    </source>
</evidence>
<dbReference type="InterPro" id="IPR050237">
    <property type="entry name" value="ATP-dep_AMP-bd_enzyme"/>
</dbReference>
<comment type="similarity">
    <text evidence="1">Belongs to the ATP-dependent AMP-binding enzyme family.</text>
</comment>
<dbReference type="AlphaFoldDB" id="A0A6I3IYM2"/>
<dbReference type="GO" id="GO:0016878">
    <property type="term" value="F:acid-thiol ligase activity"/>
    <property type="evidence" value="ECO:0007669"/>
    <property type="project" value="UniProtKB-ARBA"/>
</dbReference>
<dbReference type="InterPro" id="IPR042099">
    <property type="entry name" value="ANL_N_sf"/>
</dbReference>
<evidence type="ECO:0000313" key="6">
    <source>
        <dbReference type="Proteomes" id="UP000433406"/>
    </source>
</evidence>
<dbReference type="Pfam" id="PF13193">
    <property type="entry name" value="AMP-binding_C"/>
    <property type="match status" value="1"/>
</dbReference>
<dbReference type="Gene3D" id="3.30.300.30">
    <property type="match status" value="1"/>
</dbReference>
<protein>
    <submittedName>
        <fullName evidence="5">Long-chain-fatty-acid--CoA ligase</fullName>
    </submittedName>
</protein>
<dbReference type="InterPro" id="IPR025110">
    <property type="entry name" value="AMP-bd_C"/>
</dbReference>
<organism evidence="5 6">
    <name type="scientific">Nocardioides marmotae</name>
    <dbReference type="NCBI Taxonomy" id="2663857"/>
    <lineage>
        <taxon>Bacteria</taxon>
        <taxon>Bacillati</taxon>
        <taxon>Actinomycetota</taxon>
        <taxon>Actinomycetes</taxon>
        <taxon>Propionibacteriales</taxon>
        <taxon>Nocardioidaceae</taxon>
        <taxon>Nocardioides</taxon>
    </lineage>
</organism>
<comment type="caution">
    <text evidence="5">The sequence shown here is derived from an EMBL/GenBank/DDBJ whole genome shotgun (WGS) entry which is preliminary data.</text>
</comment>
<dbReference type="PRINTS" id="PR00154">
    <property type="entry name" value="AMPBINDING"/>
</dbReference>
<dbReference type="Proteomes" id="UP000433406">
    <property type="component" value="Unassembled WGS sequence"/>
</dbReference>
<sequence>MHTTQHDSELARSRRLVLGEILARNARRAPDRTAVVFEDSSLTFAQLDERANRLANALADRGVGHGDKVAVLMYNRLEVVESFFACQKLGACPVPVNFRLAPSELAYILEDSDAVAVLTDDELTALALESTDGLAPVRLVATTGTPQGRAESYEELLAAGGPTAPDADVDEDDLAFLMYTSGTTGRPKGAMLTHQNLVCNTVNWILEMEAWPGDTWLSGLPLFHIGGVNGLLPFIYLAGTCIITPSTGFDPEESLRLLERHRPDMCYFVPTQWQQICELPRATEIDTSRLRRALWGASQAPPSTLELLVTTFPTVGIVNAFGQTEMSSNTCFLKADDAVRKMGSVGLPAVNVEVRIVDDEGKDVPRGAVGEIVYRGPTVMKGYYKLPEATADAFRGGWFHSGDLVRQDEEGFIYVVDRVKDMIISGGENIYPAEVERAVERHPAVREVAVVGVPHPRWVETPVAVVVAQGGERPPAEEVLDFLRSDLASYKKPSAVVYVDELPRNASGKILKRTLRDSYWELFAQTGQTE</sequence>
<dbReference type="PANTHER" id="PTHR43767">
    <property type="entry name" value="LONG-CHAIN-FATTY-ACID--COA LIGASE"/>
    <property type="match status" value="1"/>
</dbReference>
<accession>A0A6I3IYM2</accession>
<dbReference type="SUPFAM" id="SSF56801">
    <property type="entry name" value="Acetyl-CoA synthetase-like"/>
    <property type="match status" value="1"/>
</dbReference>
<dbReference type="EMBL" id="WLCI01000002">
    <property type="protein sequence ID" value="MTB93771.1"/>
    <property type="molecule type" value="Genomic_DNA"/>
</dbReference>
<dbReference type="Gene3D" id="3.40.50.12780">
    <property type="entry name" value="N-terminal domain of ligase-like"/>
    <property type="match status" value="1"/>
</dbReference>
<dbReference type="NCBIfam" id="NF004837">
    <property type="entry name" value="PRK06187.1"/>
    <property type="match status" value="1"/>
</dbReference>
<dbReference type="InterPro" id="IPR020459">
    <property type="entry name" value="AMP-binding"/>
</dbReference>
<dbReference type="InterPro" id="IPR045851">
    <property type="entry name" value="AMP-bd_C_sf"/>
</dbReference>
<feature type="domain" description="AMP-binding enzyme C-terminal" evidence="4">
    <location>
        <begin position="434"/>
        <end position="509"/>
    </location>
</feature>
<reference evidence="5 6" key="1">
    <citation type="submission" date="2019-10" db="EMBL/GenBank/DDBJ databases">
        <title>Nocardioides novel species isolated from the excrement of Marmot.</title>
        <authorList>
            <person name="Zhang G."/>
        </authorList>
    </citation>
    <scope>NUCLEOTIDE SEQUENCE [LARGE SCALE GENOMIC DNA]</scope>
    <source>
        <strain evidence="6">zg-579</strain>
    </source>
</reference>
<dbReference type="FunFam" id="3.30.300.30:FF:000008">
    <property type="entry name" value="2,3-dihydroxybenzoate-AMP ligase"/>
    <property type="match status" value="1"/>
</dbReference>
<dbReference type="PANTHER" id="PTHR43767:SF1">
    <property type="entry name" value="NONRIBOSOMAL PEPTIDE SYNTHASE PES1 (EUROFUNG)-RELATED"/>
    <property type="match status" value="1"/>
</dbReference>
<evidence type="ECO:0000313" key="5">
    <source>
        <dbReference type="EMBL" id="MTB93771.1"/>
    </source>
</evidence>
<keyword evidence="6" id="KW-1185">Reference proteome</keyword>
<keyword evidence="2 5" id="KW-0436">Ligase</keyword>